<dbReference type="AlphaFoldDB" id="T1KFH5"/>
<reference evidence="3" key="1">
    <citation type="submission" date="2011-08" db="EMBL/GenBank/DDBJ databases">
        <authorList>
            <person name="Rombauts S."/>
        </authorList>
    </citation>
    <scope>NUCLEOTIDE SEQUENCE</scope>
    <source>
        <strain evidence="3">London</strain>
    </source>
</reference>
<dbReference type="HOGENOM" id="CLU_3423465_0_0_1"/>
<feature type="transmembrane region" description="Helical" evidence="1">
    <location>
        <begin position="6"/>
        <end position="22"/>
    </location>
</feature>
<reference evidence="2" key="2">
    <citation type="submission" date="2015-06" db="UniProtKB">
        <authorList>
            <consortium name="EnsemblMetazoa"/>
        </authorList>
    </citation>
    <scope>IDENTIFICATION</scope>
</reference>
<sequence>MILARITLITLGLIIQTILLLIS</sequence>
<organism evidence="2 3">
    <name type="scientific">Tetranychus urticae</name>
    <name type="common">Two-spotted spider mite</name>
    <dbReference type="NCBI Taxonomy" id="32264"/>
    <lineage>
        <taxon>Eukaryota</taxon>
        <taxon>Metazoa</taxon>
        <taxon>Ecdysozoa</taxon>
        <taxon>Arthropoda</taxon>
        <taxon>Chelicerata</taxon>
        <taxon>Arachnida</taxon>
        <taxon>Acari</taxon>
        <taxon>Acariformes</taxon>
        <taxon>Trombidiformes</taxon>
        <taxon>Prostigmata</taxon>
        <taxon>Eleutherengona</taxon>
        <taxon>Raphignathae</taxon>
        <taxon>Tetranychoidea</taxon>
        <taxon>Tetranychidae</taxon>
        <taxon>Tetranychus</taxon>
    </lineage>
</organism>
<keyword evidence="3" id="KW-1185">Reference proteome</keyword>
<keyword evidence="1" id="KW-0812">Transmembrane</keyword>
<dbReference type="EnsemblMetazoa" id="tetur10g03140.1">
    <property type="protein sequence ID" value="tetur10g03140.1"/>
    <property type="gene ID" value="tetur10g03140"/>
</dbReference>
<dbReference type="EMBL" id="CAEY01000036">
    <property type="status" value="NOT_ANNOTATED_CDS"/>
    <property type="molecule type" value="Genomic_DNA"/>
</dbReference>
<evidence type="ECO:0000256" key="1">
    <source>
        <dbReference type="SAM" id="Phobius"/>
    </source>
</evidence>
<proteinExistence type="predicted"/>
<evidence type="ECO:0000313" key="2">
    <source>
        <dbReference type="EnsemblMetazoa" id="tetur10g03140.1"/>
    </source>
</evidence>
<keyword evidence="1" id="KW-0472">Membrane</keyword>
<dbReference type="Proteomes" id="UP000015104">
    <property type="component" value="Unassembled WGS sequence"/>
</dbReference>
<keyword evidence="1" id="KW-1133">Transmembrane helix</keyword>
<accession>T1KFH5</accession>
<protein>
    <submittedName>
        <fullName evidence="2">Uncharacterized protein</fullName>
    </submittedName>
</protein>
<name>T1KFH5_TETUR</name>
<evidence type="ECO:0000313" key="3">
    <source>
        <dbReference type="Proteomes" id="UP000015104"/>
    </source>
</evidence>